<keyword evidence="7" id="KW-1185">Reference proteome</keyword>
<evidence type="ECO:0000256" key="1">
    <source>
        <dbReference type="ARBA" id="ARBA00004141"/>
    </source>
</evidence>
<organism evidence="6 7">
    <name type="scientific">Clonostachys byssicola</name>
    <dbReference type="NCBI Taxonomy" id="160290"/>
    <lineage>
        <taxon>Eukaryota</taxon>
        <taxon>Fungi</taxon>
        <taxon>Dikarya</taxon>
        <taxon>Ascomycota</taxon>
        <taxon>Pezizomycotina</taxon>
        <taxon>Sordariomycetes</taxon>
        <taxon>Hypocreomycetidae</taxon>
        <taxon>Hypocreales</taxon>
        <taxon>Bionectriaceae</taxon>
        <taxon>Clonostachys</taxon>
    </lineage>
</organism>
<evidence type="ECO:0000256" key="4">
    <source>
        <dbReference type="ARBA" id="ARBA00023136"/>
    </source>
</evidence>
<comment type="caution">
    <text evidence="6">The sequence shown here is derived from an EMBL/GenBank/DDBJ whole genome shotgun (WGS) entry which is preliminary data.</text>
</comment>
<feature type="transmembrane region" description="Helical" evidence="5">
    <location>
        <begin position="96"/>
        <end position="113"/>
    </location>
</feature>
<keyword evidence="2 5" id="KW-0812">Transmembrane</keyword>
<feature type="transmembrane region" description="Helical" evidence="5">
    <location>
        <begin position="274"/>
        <end position="299"/>
    </location>
</feature>
<dbReference type="Pfam" id="PF03619">
    <property type="entry name" value="Solute_trans_a"/>
    <property type="match status" value="1"/>
</dbReference>
<proteinExistence type="predicted"/>
<dbReference type="EMBL" id="CABFNO020001545">
    <property type="protein sequence ID" value="CAG9997139.1"/>
    <property type="molecule type" value="Genomic_DNA"/>
</dbReference>
<gene>
    <name evidence="6" type="ORF">CBYS24578_00016710</name>
</gene>
<protein>
    <submittedName>
        <fullName evidence="6">Uncharacterized protein</fullName>
    </submittedName>
</protein>
<evidence type="ECO:0000256" key="2">
    <source>
        <dbReference type="ARBA" id="ARBA00022692"/>
    </source>
</evidence>
<evidence type="ECO:0000256" key="3">
    <source>
        <dbReference type="ARBA" id="ARBA00022989"/>
    </source>
</evidence>
<evidence type="ECO:0000313" key="7">
    <source>
        <dbReference type="Proteomes" id="UP000754883"/>
    </source>
</evidence>
<reference evidence="6 7" key="2">
    <citation type="submission" date="2021-10" db="EMBL/GenBank/DDBJ databases">
        <authorList>
            <person name="Piombo E."/>
        </authorList>
    </citation>
    <scope>NUCLEOTIDE SEQUENCE [LARGE SCALE GENOMIC DNA]</scope>
</reference>
<dbReference type="Proteomes" id="UP000754883">
    <property type="component" value="Unassembled WGS sequence"/>
</dbReference>
<dbReference type="InterPro" id="IPR005178">
    <property type="entry name" value="Ostalpha/TMEM184C"/>
</dbReference>
<evidence type="ECO:0000313" key="6">
    <source>
        <dbReference type="EMBL" id="CAG9997139.1"/>
    </source>
</evidence>
<accession>A0A9N9URN0</accession>
<evidence type="ECO:0000256" key="5">
    <source>
        <dbReference type="SAM" id="Phobius"/>
    </source>
</evidence>
<name>A0A9N9URN0_9HYPO</name>
<reference evidence="7" key="1">
    <citation type="submission" date="2019-06" db="EMBL/GenBank/DDBJ databases">
        <authorList>
            <person name="Broberg M."/>
        </authorList>
    </citation>
    <scope>NUCLEOTIDE SEQUENCE [LARGE SCALE GENOMIC DNA]</scope>
</reference>
<comment type="subcellular location">
    <subcellularLocation>
        <location evidence="1">Membrane</location>
        <topology evidence="1">Multi-pass membrane protein</topology>
    </subcellularLocation>
</comment>
<keyword evidence="3 5" id="KW-1133">Transmembrane helix</keyword>
<feature type="transmembrane region" description="Helical" evidence="5">
    <location>
        <begin position="27"/>
        <end position="51"/>
    </location>
</feature>
<dbReference type="GO" id="GO:0016020">
    <property type="term" value="C:membrane"/>
    <property type="evidence" value="ECO:0007669"/>
    <property type="project" value="UniProtKB-SubCell"/>
</dbReference>
<feature type="transmembrane region" description="Helical" evidence="5">
    <location>
        <begin position="234"/>
        <end position="254"/>
    </location>
</feature>
<feature type="transmembrane region" description="Helical" evidence="5">
    <location>
        <begin position="198"/>
        <end position="222"/>
    </location>
</feature>
<dbReference type="OrthoDB" id="5348404at2759"/>
<dbReference type="AlphaFoldDB" id="A0A9N9URN0"/>
<sequence length="377" mass="42424">MAKCTVNPQQMFISETPFISSVTVYDLLVMLSSAFTIVGSAITAHLIYGHATNYTKPREQKQIIRILLIVPIFSLCFTLGTVFYRSNVYFASVYEAYESLAIVAFFLLLCQYIQPNLRALRNYFAETETKPWIIVVRFFMIHLGKNKRGVTADGFKWLKIIWVGVVQFAVVKILISVLKCITEATNVYCDHSKDVKYASIWLMIFGIFSVAGAMTCLFQFFYQSREILFQHQAVLKFLAIKLVVIVFYTEGFIFDQLLGKDGPINPSQFISYASWSVGIPNCLSAFQMTLLSIMHLWAYPFGVYKVKSLNEQLPGLTHQVETIDTAVMGDGSANLETEPSGAAENRSLAGWRALVDTINLMDVAEATLLAAKYLVGR</sequence>
<feature type="transmembrane region" description="Helical" evidence="5">
    <location>
        <begin position="157"/>
        <end position="178"/>
    </location>
</feature>
<dbReference type="PANTHER" id="PTHR23423">
    <property type="entry name" value="ORGANIC SOLUTE TRANSPORTER-RELATED"/>
    <property type="match status" value="1"/>
</dbReference>
<dbReference type="SMART" id="SM01417">
    <property type="entry name" value="Solute_trans_a"/>
    <property type="match status" value="1"/>
</dbReference>
<keyword evidence="4 5" id="KW-0472">Membrane</keyword>
<feature type="transmembrane region" description="Helical" evidence="5">
    <location>
        <begin position="63"/>
        <end position="84"/>
    </location>
</feature>